<feature type="compositionally biased region" description="Polar residues" evidence="5">
    <location>
        <begin position="188"/>
        <end position="197"/>
    </location>
</feature>
<keyword evidence="1" id="KW-0479">Metal-binding</keyword>
<dbReference type="PANTHER" id="PTHR12298:SF4">
    <property type="entry name" value="PROGRAMMED CELL DEATH PROTEIN 2"/>
    <property type="match status" value="1"/>
</dbReference>
<evidence type="ECO:0000256" key="2">
    <source>
        <dbReference type="ARBA" id="ARBA00022771"/>
    </source>
</evidence>
<dbReference type="GO" id="GO:0008270">
    <property type="term" value="F:zinc ion binding"/>
    <property type="evidence" value="ECO:0007669"/>
    <property type="project" value="UniProtKB-KW"/>
</dbReference>
<dbReference type="EMBL" id="JANBTW010000109">
    <property type="protein sequence ID" value="KAJ2671122.1"/>
    <property type="molecule type" value="Genomic_DNA"/>
</dbReference>
<comment type="caution">
    <text evidence="7">The sequence shown here is derived from an EMBL/GenBank/DDBJ whole genome shotgun (WGS) entry which is preliminary data.</text>
</comment>
<evidence type="ECO:0000256" key="1">
    <source>
        <dbReference type="ARBA" id="ARBA00022723"/>
    </source>
</evidence>
<keyword evidence="2 4" id="KW-0863">Zinc-finger</keyword>
<dbReference type="OrthoDB" id="443682at2759"/>
<feature type="region of interest" description="Disordered" evidence="5">
    <location>
        <begin position="181"/>
        <end position="203"/>
    </location>
</feature>
<dbReference type="InterPro" id="IPR007320">
    <property type="entry name" value="PDCD2_C"/>
</dbReference>
<dbReference type="Proteomes" id="UP001151518">
    <property type="component" value="Unassembled WGS sequence"/>
</dbReference>
<evidence type="ECO:0000259" key="6">
    <source>
        <dbReference type="PROSITE" id="PS50865"/>
    </source>
</evidence>
<keyword evidence="3" id="KW-0862">Zinc</keyword>
<feature type="compositionally biased region" description="Acidic residues" evidence="5">
    <location>
        <begin position="218"/>
        <end position="240"/>
    </location>
</feature>
<dbReference type="PROSITE" id="PS01360">
    <property type="entry name" value="ZF_MYND_1"/>
    <property type="match status" value="1"/>
</dbReference>
<sequence length="427" mass="47491">MAPSTTLGYAEPLDDHFGSEQFPSKIGGKPKWLDPTHPLSVDRVLCDECGKPMVMLLQLYAPEDEPKDAFHRMLYVFICRNGKCHRSCASRCMRVFRSQIPENNGLYKSDEIVAADICSSGSVCSGNSDSNEKDGDIEWVLADHVKSAPLCVVCGLLGNKACSKCHLRHYCSRDHQITDWDSGHRTQCKSSGKQNAESAEHRRKLQRMLYPEQIIVSEEESGDAEDDNNDDGSDDDTEDNEGVKPEDMALVPVTNERVEDSEVDVDRAFLAFQNRISENPDQIIRYARSPNTNEIGEPLYVSDADKPVAGFGIPDCEHCGAVREFELQIMPQMLNHLSIDSVDPFSIDWGTLLIYSCPSNCSKSSNSTTSSAETSNSTCQNKVESSLYLSEVICRQNFSSHGIGEKYVRAMHGDNSGFEKQFDSLNI</sequence>
<dbReference type="GO" id="GO:0005634">
    <property type="term" value="C:nucleus"/>
    <property type="evidence" value="ECO:0007669"/>
    <property type="project" value="TreeGrafter"/>
</dbReference>
<dbReference type="Pfam" id="PF04194">
    <property type="entry name" value="PDCD2_C"/>
    <property type="match status" value="1"/>
</dbReference>
<feature type="region of interest" description="Disordered" evidence="5">
    <location>
        <begin position="218"/>
        <end position="250"/>
    </location>
</feature>
<evidence type="ECO:0000313" key="7">
    <source>
        <dbReference type="EMBL" id="KAJ2671122.1"/>
    </source>
</evidence>
<evidence type="ECO:0000256" key="5">
    <source>
        <dbReference type="SAM" id="MobiDB-lite"/>
    </source>
</evidence>
<dbReference type="AlphaFoldDB" id="A0A9W8G487"/>
<name>A0A9W8G487_9FUNG</name>
<gene>
    <name evidence="7" type="ORF">GGI25_005608</name>
</gene>
<feature type="domain" description="MYND-type" evidence="6">
    <location>
        <begin position="151"/>
        <end position="188"/>
    </location>
</feature>
<dbReference type="InterPro" id="IPR002893">
    <property type="entry name" value="Znf_MYND"/>
</dbReference>
<evidence type="ECO:0000256" key="4">
    <source>
        <dbReference type="PROSITE-ProRule" id="PRU00134"/>
    </source>
</evidence>
<dbReference type="Gene3D" id="6.10.140.2220">
    <property type="match status" value="1"/>
</dbReference>
<accession>A0A9W8G487</accession>
<organism evidence="7 8">
    <name type="scientific">Coemansia spiralis</name>
    <dbReference type="NCBI Taxonomy" id="417178"/>
    <lineage>
        <taxon>Eukaryota</taxon>
        <taxon>Fungi</taxon>
        <taxon>Fungi incertae sedis</taxon>
        <taxon>Zoopagomycota</taxon>
        <taxon>Kickxellomycotina</taxon>
        <taxon>Kickxellomycetes</taxon>
        <taxon>Kickxellales</taxon>
        <taxon>Kickxellaceae</taxon>
        <taxon>Coemansia</taxon>
    </lineage>
</organism>
<protein>
    <recommendedName>
        <fullName evidence="6">MYND-type domain-containing protein</fullName>
    </recommendedName>
</protein>
<reference evidence="7" key="1">
    <citation type="submission" date="2022-07" db="EMBL/GenBank/DDBJ databases">
        <title>Phylogenomic reconstructions and comparative analyses of Kickxellomycotina fungi.</title>
        <authorList>
            <person name="Reynolds N.K."/>
            <person name="Stajich J.E."/>
            <person name="Barry K."/>
            <person name="Grigoriev I.V."/>
            <person name="Crous P."/>
            <person name="Smith M.E."/>
        </authorList>
    </citation>
    <scope>NUCLEOTIDE SEQUENCE</scope>
    <source>
        <strain evidence="7">NRRL 3115</strain>
    </source>
</reference>
<dbReference type="PROSITE" id="PS50865">
    <property type="entry name" value="ZF_MYND_2"/>
    <property type="match status" value="1"/>
</dbReference>
<evidence type="ECO:0000256" key="3">
    <source>
        <dbReference type="ARBA" id="ARBA00022833"/>
    </source>
</evidence>
<dbReference type="SUPFAM" id="SSF144232">
    <property type="entry name" value="HIT/MYND zinc finger-like"/>
    <property type="match status" value="1"/>
</dbReference>
<proteinExistence type="predicted"/>
<evidence type="ECO:0000313" key="8">
    <source>
        <dbReference type="Proteomes" id="UP001151518"/>
    </source>
</evidence>
<dbReference type="GO" id="GO:0005737">
    <property type="term" value="C:cytoplasm"/>
    <property type="evidence" value="ECO:0007669"/>
    <property type="project" value="InterPro"/>
</dbReference>
<dbReference type="Pfam" id="PF01753">
    <property type="entry name" value="zf-MYND"/>
    <property type="match status" value="1"/>
</dbReference>
<dbReference type="PANTHER" id="PTHR12298">
    <property type="entry name" value="PCDC2 PROGRAMMED CELL DEATH PROTEIN 2 -RELATED"/>
    <property type="match status" value="1"/>
</dbReference>